<reference evidence="2" key="1">
    <citation type="journal article" date="2019" name="Int. J. Syst. Evol. Microbiol.">
        <title>The Global Catalogue of Microorganisms (GCM) 10K type strain sequencing project: providing services to taxonomists for standard genome sequencing and annotation.</title>
        <authorList>
            <consortium name="The Broad Institute Genomics Platform"/>
            <consortium name="The Broad Institute Genome Sequencing Center for Infectious Disease"/>
            <person name="Wu L."/>
            <person name="Ma J."/>
        </authorList>
    </citation>
    <scope>NUCLEOTIDE SEQUENCE [LARGE SCALE GENOMIC DNA]</scope>
    <source>
        <strain evidence="2">CCUG 55608</strain>
    </source>
</reference>
<protein>
    <submittedName>
        <fullName evidence="1">Uncharacterized protein</fullName>
    </submittedName>
</protein>
<keyword evidence="2" id="KW-1185">Reference proteome</keyword>
<gene>
    <name evidence="1" type="ORF">ACFQ4C_17710</name>
</gene>
<sequence>MNRVLNYLILFALTCPLYGQSALTGLGPFVLGVTTPDSLHPYDFQEQELVVVKGTLALPCTGIRILRARSIEMQGVPIANVHLVFYENRLFRITCDYGEPLQNAFMRQHGIGHSNINDSIVLCHEGRESKRQVLKSTRWERGSIRALAIHATGYNDRCQPEQVSRLTIASLPVAAITSECDLDHLDPYLDRIWQKH</sequence>
<dbReference type="EMBL" id="JBHTLP010000011">
    <property type="protein sequence ID" value="MFD1142967.1"/>
    <property type="molecule type" value="Genomic_DNA"/>
</dbReference>
<dbReference type="Proteomes" id="UP001597116">
    <property type="component" value="Unassembled WGS sequence"/>
</dbReference>
<accession>A0ABW3Q6Y3</accession>
<comment type="caution">
    <text evidence="1">The sequence shown here is derived from an EMBL/GenBank/DDBJ whole genome shotgun (WGS) entry which is preliminary data.</text>
</comment>
<organism evidence="1 2">
    <name type="scientific">Larkinella insperata</name>
    <dbReference type="NCBI Taxonomy" id="332158"/>
    <lineage>
        <taxon>Bacteria</taxon>
        <taxon>Pseudomonadati</taxon>
        <taxon>Bacteroidota</taxon>
        <taxon>Cytophagia</taxon>
        <taxon>Cytophagales</taxon>
        <taxon>Spirosomataceae</taxon>
        <taxon>Larkinella</taxon>
    </lineage>
</organism>
<evidence type="ECO:0000313" key="1">
    <source>
        <dbReference type="EMBL" id="MFD1142967.1"/>
    </source>
</evidence>
<dbReference type="RefSeq" id="WP_265990780.1">
    <property type="nucleotide sequence ID" value="NZ_CP110973.1"/>
</dbReference>
<proteinExistence type="predicted"/>
<evidence type="ECO:0000313" key="2">
    <source>
        <dbReference type="Proteomes" id="UP001597116"/>
    </source>
</evidence>
<name>A0ABW3Q6Y3_9BACT</name>